<comment type="caution">
    <text evidence="12">The sequence shown here is derived from an EMBL/GenBank/DDBJ whole genome shotgun (WGS) entry which is preliminary data.</text>
</comment>
<proteinExistence type="predicted"/>
<dbReference type="Pfam" id="PF07219">
    <property type="entry name" value="HemY_N"/>
    <property type="match status" value="1"/>
</dbReference>
<dbReference type="GO" id="GO:0042168">
    <property type="term" value="P:heme metabolic process"/>
    <property type="evidence" value="ECO:0007669"/>
    <property type="project" value="InterPro"/>
</dbReference>
<comment type="pathway">
    <text evidence="3">Porphyrin-containing compound metabolism; protoheme biosynthesis.</text>
</comment>
<evidence type="ECO:0000256" key="8">
    <source>
        <dbReference type="ARBA" id="ARBA00023136"/>
    </source>
</evidence>
<dbReference type="InterPro" id="IPR005254">
    <property type="entry name" value="Heme_biosyn_assoc_TPR_pro"/>
</dbReference>
<keyword evidence="8 10" id="KW-0472">Membrane</keyword>
<dbReference type="GO" id="GO:0005886">
    <property type="term" value="C:plasma membrane"/>
    <property type="evidence" value="ECO:0007669"/>
    <property type="project" value="UniProtKB-SubCell"/>
</dbReference>
<name>A0A5C4RPJ0_9GAMM</name>
<evidence type="ECO:0000259" key="11">
    <source>
        <dbReference type="Pfam" id="PF07219"/>
    </source>
</evidence>
<organism evidence="12 13">
    <name type="scientific">Arenimonas terrae</name>
    <dbReference type="NCBI Taxonomy" id="2546226"/>
    <lineage>
        <taxon>Bacteria</taxon>
        <taxon>Pseudomonadati</taxon>
        <taxon>Pseudomonadota</taxon>
        <taxon>Gammaproteobacteria</taxon>
        <taxon>Lysobacterales</taxon>
        <taxon>Lysobacteraceae</taxon>
        <taxon>Arenimonas</taxon>
    </lineage>
</organism>
<evidence type="ECO:0000256" key="7">
    <source>
        <dbReference type="ARBA" id="ARBA00022989"/>
    </source>
</evidence>
<evidence type="ECO:0000256" key="6">
    <source>
        <dbReference type="ARBA" id="ARBA00022692"/>
    </source>
</evidence>
<protein>
    <submittedName>
        <fullName evidence="12">Heme biosynthesis protein HemY</fullName>
    </submittedName>
</protein>
<evidence type="ECO:0000256" key="5">
    <source>
        <dbReference type="ARBA" id="ARBA00022519"/>
    </source>
</evidence>
<dbReference type="NCBIfam" id="TIGR00540">
    <property type="entry name" value="TPR_hemY_coli"/>
    <property type="match status" value="1"/>
</dbReference>
<gene>
    <name evidence="12" type="ORF">E1B00_12810</name>
</gene>
<keyword evidence="9" id="KW-0627">Porphyrin biosynthesis</keyword>
<keyword evidence="6 10" id="KW-0812">Transmembrane</keyword>
<evidence type="ECO:0000313" key="13">
    <source>
        <dbReference type="Proteomes" id="UP000305760"/>
    </source>
</evidence>
<feature type="domain" description="HemY N-terminal" evidence="11">
    <location>
        <begin position="29"/>
        <end position="128"/>
    </location>
</feature>
<dbReference type="InterPro" id="IPR011990">
    <property type="entry name" value="TPR-like_helical_dom_sf"/>
</dbReference>
<dbReference type="SUPFAM" id="SSF48452">
    <property type="entry name" value="TPR-like"/>
    <property type="match status" value="1"/>
</dbReference>
<comment type="function">
    <text evidence="1">Involved in a late step of protoheme IX synthesis.</text>
</comment>
<evidence type="ECO:0000313" key="12">
    <source>
        <dbReference type="EMBL" id="TNJ33176.1"/>
    </source>
</evidence>
<dbReference type="GO" id="GO:0006779">
    <property type="term" value="P:porphyrin-containing compound biosynthetic process"/>
    <property type="evidence" value="ECO:0007669"/>
    <property type="project" value="UniProtKB-KW"/>
</dbReference>
<dbReference type="AlphaFoldDB" id="A0A5C4RPJ0"/>
<accession>A0A5C4RPJ0</accession>
<keyword evidence="5" id="KW-0997">Cell inner membrane</keyword>
<evidence type="ECO:0000256" key="1">
    <source>
        <dbReference type="ARBA" id="ARBA00002962"/>
    </source>
</evidence>
<evidence type="ECO:0000256" key="9">
    <source>
        <dbReference type="ARBA" id="ARBA00023244"/>
    </source>
</evidence>
<dbReference type="Gene3D" id="1.25.40.10">
    <property type="entry name" value="Tetratricopeptide repeat domain"/>
    <property type="match status" value="1"/>
</dbReference>
<dbReference type="UniPathway" id="UPA00252"/>
<keyword evidence="13" id="KW-1185">Reference proteome</keyword>
<keyword evidence="7 10" id="KW-1133">Transmembrane helix</keyword>
<evidence type="ECO:0000256" key="2">
    <source>
        <dbReference type="ARBA" id="ARBA00004429"/>
    </source>
</evidence>
<reference evidence="12 13" key="1">
    <citation type="submission" date="2019-03" db="EMBL/GenBank/DDBJ databases">
        <title>Arenimonas daejeonensis sp. nov., isolated from compost.</title>
        <authorList>
            <person name="Jeon C.O."/>
        </authorList>
    </citation>
    <scope>NUCLEOTIDE SEQUENCE [LARGE SCALE GENOMIC DNA]</scope>
    <source>
        <strain evidence="12 13">R29</strain>
    </source>
</reference>
<dbReference type="Proteomes" id="UP000305760">
    <property type="component" value="Unassembled WGS sequence"/>
</dbReference>
<evidence type="ECO:0000256" key="4">
    <source>
        <dbReference type="ARBA" id="ARBA00022475"/>
    </source>
</evidence>
<evidence type="ECO:0000256" key="3">
    <source>
        <dbReference type="ARBA" id="ARBA00004744"/>
    </source>
</evidence>
<keyword evidence="4" id="KW-1003">Cell membrane</keyword>
<sequence length="416" mass="45190">MNLYRSLLLWLALAVTGALAWHWFSQDLGDVVVRFRGLTYTTTLAYFLLAWGLLWFLLWALWWLLRLPLRAWQRHARRQARNRLVNGLEALHQGRWERAESLLARAAEDEDLRSAALLAAHRAAVTRGDVEAAARHQAALLAHDPQAAALEQAARLAEAGRHEETLAALAGAGTTLPPRGLLLQARALAGAGRAQDAQAPLNALRRDQALPPEALAQLELDLTAAGLAQAPQADTLMQRWQALPQRLQLATPVAAAFARRAAQLNLDDYGLQAIASALAAGWDEDLARLYGQLPGGRDAGLRLGRAEAWLSAHATSPALLVTLGQICREQKLWGKAEDFLHRALAHGGGAEAWELLGHVWTAQDDAARAQIAYANALRLARGDAPLALGGRSLRDQIADQAVAELRNEHGIPLLPP</sequence>
<comment type="subcellular location">
    <subcellularLocation>
        <location evidence="2">Cell inner membrane</location>
        <topology evidence="2">Multi-pass membrane protein</topology>
    </subcellularLocation>
</comment>
<evidence type="ECO:0000256" key="10">
    <source>
        <dbReference type="SAM" id="Phobius"/>
    </source>
</evidence>
<feature type="transmembrane region" description="Helical" evidence="10">
    <location>
        <begin position="44"/>
        <end position="65"/>
    </location>
</feature>
<dbReference type="EMBL" id="SMDR01000003">
    <property type="protein sequence ID" value="TNJ33176.1"/>
    <property type="molecule type" value="Genomic_DNA"/>
</dbReference>
<dbReference type="RefSeq" id="WP_139449391.1">
    <property type="nucleotide sequence ID" value="NZ_SMDR01000003.1"/>
</dbReference>
<dbReference type="OrthoDB" id="7053339at2"/>
<dbReference type="InterPro" id="IPR010817">
    <property type="entry name" value="HemY_N"/>
</dbReference>